<dbReference type="EMBL" id="GBRH01258873">
    <property type="protein sequence ID" value="JAD39022.1"/>
    <property type="molecule type" value="Transcribed_RNA"/>
</dbReference>
<name>A0A0A8ZW53_ARUDO</name>
<proteinExistence type="predicted"/>
<reference evidence="1" key="1">
    <citation type="submission" date="2014-09" db="EMBL/GenBank/DDBJ databases">
        <authorList>
            <person name="Magalhaes I.L.F."/>
            <person name="Oliveira U."/>
            <person name="Santos F.R."/>
            <person name="Vidigal T.H.D.A."/>
            <person name="Brescovit A.D."/>
            <person name="Santos A.J."/>
        </authorList>
    </citation>
    <scope>NUCLEOTIDE SEQUENCE</scope>
    <source>
        <tissue evidence="1">Shoot tissue taken approximately 20 cm above the soil surface</tissue>
    </source>
</reference>
<reference evidence="1" key="2">
    <citation type="journal article" date="2015" name="Data Brief">
        <title>Shoot transcriptome of the giant reed, Arundo donax.</title>
        <authorList>
            <person name="Barrero R.A."/>
            <person name="Guerrero F.D."/>
            <person name="Moolhuijzen P."/>
            <person name="Goolsby J.A."/>
            <person name="Tidwell J."/>
            <person name="Bellgard S.E."/>
            <person name="Bellgard M.I."/>
        </authorList>
    </citation>
    <scope>NUCLEOTIDE SEQUENCE</scope>
    <source>
        <tissue evidence="1">Shoot tissue taken approximately 20 cm above the soil surface</tissue>
    </source>
</reference>
<evidence type="ECO:0000313" key="1">
    <source>
        <dbReference type="EMBL" id="JAD39022.1"/>
    </source>
</evidence>
<sequence length="53" mass="6007">MDGLCTRGMRTPSRCLMKLRANVKIYTVLLSLLRNAGEDRGCERLLRPIKEAS</sequence>
<organism evidence="1">
    <name type="scientific">Arundo donax</name>
    <name type="common">Giant reed</name>
    <name type="synonym">Donax arundinaceus</name>
    <dbReference type="NCBI Taxonomy" id="35708"/>
    <lineage>
        <taxon>Eukaryota</taxon>
        <taxon>Viridiplantae</taxon>
        <taxon>Streptophyta</taxon>
        <taxon>Embryophyta</taxon>
        <taxon>Tracheophyta</taxon>
        <taxon>Spermatophyta</taxon>
        <taxon>Magnoliopsida</taxon>
        <taxon>Liliopsida</taxon>
        <taxon>Poales</taxon>
        <taxon>Poaceae</taxon>
        <taxon>PACMAD clade</taxon>
        <taxon>Arundinoideae</taxon>
        <taxon>Arundineae</taxon>
        <taxon>Arundo</taxon>
    </lineage>
</organism>
<protein>
    <submittedName>
        <fullName evidence="1">Uncharacterized protein</fullName>
    </submittedName>
</protein>
<accession>A0A0A8ZW53</accession>
<dbReference type="AlphaFoldDB" id="A0A0A8ZW53"/>